<reference evidence="7 8" key="2">
    <citation type="journal article" date="2015" name="Stand. Genomic Sci.">
        <title>High quality draft genomic sequence of Arenimonas donghaensis DSM 18148(T).</title>
        <authorList>
            <person name="Chen F."/>
            <person name="Wang H."/>
            <person name="Cao Y."/>
            <person name="Li X."/>
            <person name="Wang G."/>
        </authorList>
    </citation>
    <scope>NUCLEOTIDE SEQUENCE [LARGE SCALE GENOMIC DNA]</scope>
    <source>
        <strain evidence="7 8">HO3-R19</strain>
    </source>
</reference>
<accession>A0A087MG02</accession>
<dbReference type="InterPro" id="IPR052173">
    <property type="entry name" value="Beta-lactam_resp_regulator"/>
</dbReference>
<dbReference type="CDD" id="cd07341">
    <property type="entry name" value="M56_BlaR1_MecR1_like"/>
    <property type="match status" value="1"/>
</dbReference>
<dbReference type="GO" id="GO:0055085">
    <property type="term" value="P:transmembrane transport"/>
    <property type="evidence" value="ECO:0007669"/>
    <property type="project" value="InterPro"/>
</dbReference>
<reference evidence="8" key="1">
    <citation type="submission" date="2013-08" db="EMBL/GenBank/DDBJ databases">
        <title>Genome sequencing of Arenimonas donghaensis.</title>
        <authorList>
            <person name="Chen F."/>
            <person name="Wang G."/>
        </authorList>
    </citation>
    <scope>NUCLEOTIDE SEQUENCE [LARGE SCALE GENOMIC DNA]</scope>
    <source>
        <strain evidence="8">HO3-R19</strain>
    </source>
</reference>
<keyword evidence="4 5" id="KW-0472">Membrane</keyword>
<feature type="transmembrane region" description="Helical" evidence="5">
    <location>
        <begin position="273"/>
        <end position="292"/>
    </location>
</feature>
<evidence type="ECO:0000256" key="5">
    <source>
        <dbReference type="SAM" id="Phobius"/>
    </source>
</evidence>
<dbReference type="PANTHER" id="PTHR34978:SF3">
    <property type="entry name" value="SLR0241 PROTEIN"/>
    <property type="match status" value="1"/>
</dbReference>
<proteinExistence type="predicted"/>
<dbReference type="NCBIfam" id="TIGR01352">
    <property type="entry name" value="tonB_Cterm"/>
    <property type="match status" value="1"/>
</dbReference>
<keyword evidence="2 5" id="KW-0812">Transmembrane</keyword>
<organism evidence="7 8">
    <name type="scientific">Arenimonas donghaensis DSM 18148 = HO3-R19</name>
    <dbReference type="NCBI Taxonomy" id="1121014"/>
    <lineage>
        <taxon>Bacteria</taxon>
        <taxon>Pseudomonadati</taxon>
        <taxon>Pseudomonadota</taxon>
        <taxon>Gammaproteobacteria</taxon>
        <taxon>Lysobacterales</taxon>
        <taxon>Lysobacteraceae</taxon>
        <taxon>Arenimonas</taxon>
    </lineage>
</organism>
<dbReference type="EMBL" id="AVCJ01000048">
    <property type="protein sequence ID" value="KFL35805.1"/>
    <property type="molecule type" value="Genomic_DNA"/>
</dbReference>
<dbReference type="STRING" id="1121014.N788_07095"/>
<dbReference type="AlphaFoldDB" id="A0A087MG02"/>
<feature type="domain" description="TonB C-terminal" evidence="6">
    <location>
        <begin position="300"/>
        <end position="400"/>
    </location>
</feature>
<feature type="transmembrane region" description="Helical" evidence="5">
    <location>
        <begin position="6"/>
        <end position="26"/>
    </location>
</feature>
<dbReference type="GO" id="GO:0016020">
    <property type="term" value="C:membrane"/>
    <property type="evidence" value="ECO:0007669"/>
    <property type="project" value="UniProtKB-SubCell"/>
</dbReference>
<gene>
    <name evidence="7" type="ORF">N788_07095</name>
</gene>
<dbReference type="RefSeq" id="WP_051924619.1">
    <property type="nucleotide sequence ID" value="NZ_AVCJ01000048.1"/>
</dbReference>
<dbReference type="InterPro" id="IPR008756">
    <property type="entry name" value="Peptidase_M56"/>
</dbReference>
<feature type="transmembrane region" description="Helical" evidence="5">
    <location>
        <begin position="38"/>
        <end position="57"/>
    </location>
</feature>
<dbReference type="PATRIC" id="fig|1121014.3.peg.2321"/>
<comment type="caution">
    <text evidence="7">The sequence shown here is derived from an EMBL/GenBank/DDBJ whole genome shotgun (WGS) entry which is preliminary data.</text>
</comment>
<evidence type="ECO:0000256" key="4">
    <source>
        <dbReference type="ARBA" id="ARBA00023136"/>
    </source>
</evidence>
<evidence type="ECO:0000256" key="3">
    <source>
        <dbReference type="ARBA" id="ARBA00022989"/>
    </source>
</evidence>
<evidence type="ECO:0000256" key="1">
    <source>
        <dbReference type="ARBA" id="ARBA00004167"/>
    </source>
</evidence>
<dbReference type="InterPro" id="IPR037682">
    <property type="entry name" value="TonB_C"/>
</dbReference>
<dbReference type="OrthoDB" id="1628901at2"/>
<dbReference type="Gene3D" id="3.30.1150.10">
    <property type="match status" value="1"/>
</dbReference>
<evidence type="ECO:0000259" key="6">
    <source>
        <dbReference type="PROSITE" id="PS52015"/>
    </source>
</evidence>
<keyword evidence="3 5" id="KW-1133">Transmembrane helix</keyword>
<dbReference type="SUPFAM" id="SSF74653">
    <property type="entry name" value="TolA/TonB C-terminal domain"/>
    <property type="match status" value="1"/>
</dbReference>
<dbReference type="Pfam" id="PF03544">
    <property type="entry name" value="TonB_C"/>
    <property type="match status" value="1"/>
</dbReference>
<protein>
    <recommendedName>
        <fullName evidence="6">TonB C-terminal domain-containing protein</fullName>
    </recommendedName>
</protein>
<dbReference type="PROSITE" id="PS52015">
    <property type="entry name" value="TONB_CTD"/>
    <property type="match status" value="1"/>
</dbReference>
<keyword evidence="8" id="KW-1185">Reference proteome</keyword>
<evidence type="ECO:0000313" key="8">
    <source>
        <dbReference type="Proteomes" id="UP000029085"/>
    </source>
</evidence>
<dbReference type="InterPro" id="IPR006260">
    <property type="entry name" value="TonB/TolA_C"/>
</dbReference>
<comment type="subcellular location">
    <subcellularLocation>
        <location evidence="1">Membrane</location>
        <topology evidence="1">Single-pass membrane protein</topology>
    </subcellularLocation>
</comment>
<name>A0A087MG02_9GAMM</name>
<evidence type="ECO:0000313" key="7">
    <source>
        <dbReference type="EMBL" id="KFL35805.1"/>
    </source>
</evidence>
<feature type="transmembrane region" description="Helical" evidence="5">
    <location>
        <begin position="89"/>
        <end position="109"/>
    </location>
</feature>
<dbReference type="PANTHER" id="PTHR34978">
    <property type="entry name" value="POSSIBLE SENSOR-TRANSDUCER PROTEIN BLAR"/>
    <property type="match status" value="1"/>
</dbReference>
<dbReference type="Pfam" id="PF05569">
    <property type="entry name" value="Peptidase_M56"/>
    <property type="match status" value="1"/>
</dbReference>
<dbReference type="Proteomes" id="UP000029085">
    <property type="component" value="Unassembled WGS sequence"/>
</dbReference>
<sequence>MIADLLVMLAEAAVASAAALALVLVLRKAVRRRFGAEAAYALWLLLPFSLLAVALPTPGLSPELVTLRSAVVQALPADPGRLPVPVGEAAAGLAFAWLAGALLAGAWLLSCQRRFVAGLGPLRRRPDGLVQSLAIRGLPAVLGLRPRIVLPGDFDQRYSAIERELVLAHELLHLRRGDVPVNMLFGLLRCLLWFNPLIHLSAGLFRQDQELSCDAVVLRRHPGHRRTYGDAMLKTELADQPLPLGCTWSGSHPLKERLTMLKNSPVSTRRRQAGLFLASGLALVVSGLAWAVQPADAPRGNNMAESGIVGEAPSYPKAAADAGQGGVVMLRVLVGADGKAQDVQVDPDKTTVPADSALARSAADAAGTWSFNPAMKDGKAVPGWVMVPVRFEPPAVAPEAAPGAEGA</sequence>
<evidence type="ECO:0000256" key="2">
    <source>
        <dbReference type="ARBA" id="ARBA00022692"/>
    </source>
</evidence>